<protein>
    <submittedName>
        <fullName evidence="1">Uncharacterized protein</fullName>
    </submittedName>
</protein>
<keyword evidence="2" id="KW-1185">Reference proteome</keyword>
<dbReference type="AlphaFoldDB" id="A0A367YIG3"/>
<dbReference type="EMBL" id="QLNQ01000022">
    <property type="protein sequence ID" value="RCK64762.1"/>
    <property type="molecule type" value="Genomic_DNA"/>
</dbReference>
<proteinExistence type="predicted"/>
<dbReference type="InterPro" id="IPR032675">
    <property type="entry name" value="LRR_dom_sf"/>
</dbReference>
<evidence type="ECO:0000313" key="1">
    <source>
        <dbReference type="EMBL" id="RCK64762.1"/>
    </source>
</evidence>
<name>A0A367YIG3_9ASCO</name>
<organism evidence="1 2">
    <name type="scientific">Candida viswanathii</name>
    <dbReference type="NCBI Taxonomy" id="5486"/>
    <lineage>
        <taxon>Eukaryota</taxon>
        <taxon>Fungi</taxon>
        <taxon>Dikarya</taxon>
        <taxon>Ascomycota</taxon>
        <taxon>Saccharomycotina</taxon>
        <taxon>Pichiomycetes</taxon>
        <taxon>Debaryomycetaceae</taxon>
        <taxon>Candida/Lodderomyces clade</taxon>
        <taxon>Candida</taxon>
    </lineage>
</organism>
<reference evidence="1 2" key="1">
    <citation type="submission" date="2018-06" db="EMBL/GenBank/DDBJ databases">
        <title>Whole genome sequencing of Candida tropicalis (genome annotated by CSBL at Korea University).</title>
        <authorList>
            <person name="Ahn J."/>
        </authorList>
    </citation>
    <scope>NUCLEOTIDE SEQUENCE [LARGE SCALE GENOMIC DNA]</scope>
    <source>
        <strain evidence="1 2">ATCC 20962</strain>
    </source>
</reference>
<comment type="caution">
    <text evidence="1">The sequence shown here is derived from an EMBL/GenBank/DDBJ whole genome shotgun (WGS) entry which is preliminary data.</text>
</comment>
<dbReference type="OrthoDB" id="4024489at2759"/>
<evidence type="ECO:0000313" key="2">
    <source>
        <dbReference type="Proteomes" id="UP000253472"/>
    </source>
</evidence>
<gene>
    <name evidence="1" type="ORF">Cantr_00113</name>
</gene>
<sequence>MINNPENHHSQMDIVEVLFNLGELPPEITSLIISYIPRPFLPLFLDCRPLVPWILPLVRAKVRIQQRYYNSDDPISFFSPSCYNIAPVFNLLDDLVNVIHEYGVCPKEIELVNLVTPMSTKYRLSQSGVLVNHELDPLVSKLMKWGLEYEELFHQIELVHILDQFMNSNIEELVFCIEHGFKIGSVAFLDNPEIIKVLPYSITNLMLHAYTFKAGTTFMNFRNLKTIKVASASISIFPSLPKCVEAVVVSDLDTTSLWSSNSDLILPNLRHLEAGIQIAGDFSSVAVTFPNLESFHIKNSRVEDLDELGLPGGISVLEIDSSPGLVSCLKIERFPQLKELSMTNMPFRGKLFESDEGFPELTKLSFIQSYDFNRNFGYDLDRLKFPQSLKVLGLHGHFNSTKWSPPQKLQELILRGIRFAGGFNIQLPTTLTKLFIVSTNLRNLDNIQFPSGLRELDVRDNEWLKSMVNTNLSDLTQLVRFDISLNPYLSKYDVPNEKLRCKRAYNLHKT</sequence>
<dbReference type="SUPFAM" id="SSF52058">
    <property type="entry name" value="L domain-like"/>
    <property type="match status" value="1"/>
</dbReference>
<dbReference type="Gene3D" id="3.80.10.10">
    <property type="entry name" value="Ribonuclease Inhibitor"/>
    <property type="match status" value="1"/>
</dbReference>
<dbReference type="Proteomes" id="UP000253472">
    <property type="component" value="Unassembled WGS sequence"/>
</dbReference>
<accession>A0A367YIG3</accession>